<protein>
    <submittedName>
        <fullName evidence="1">Uncharacterized protein</fullName>
    </submittedName>
</protein>
<reference evidence="1 2" key="1">
    <citation type="submission" date="2017-10" db="EMBL/GenBank/DDBJ databases">
        <title>A large-scale comparative metagenomic study reveals the eutrophication-driven functional interactions in six Microcystis-epibionts communities.</title>
        <authorList>
            <person name="Li Q."/>
            <person name="Lin F."/>
        </authorList>
    </citation>
    <scope>NUCLEOTIDE SEQUENCE [LARGE SCALE GENOMIC DNA]</scope>
    <source>
        <strain evidence="1">TF09</strain>
    </source>
</reference>
<name>A0A3E0L6A2_9CHRO</name>
<organism evidence="1 2">
    <name type="scientific">Microcystis flos-aquae TF09</name>
    <dbReference type="NCBI Taxonomy" id="2060473"/>
    <lineage>
        <taxon>Bacteria</taxon>
        <taxon>Bacillati</taxon>
        <taxon>Cyanobacteriota</taxon>
        <taxon>Cyanophyceae</taxon>
        <taxon>Oscillatoriophycideae</taxon>
        <taxon>Chroococcales</taxon>
        <taxon>Microcystaceae</taxon>
        <taxon>Microcystis</taxon>
    </lineage>
</organism>
<proteinExistence type="predicted"/>
<sequence length="76" mass="8689">MKCRFIRLSCQLRGILKDLESCLLTKDSQTSAKMILQIMVNQNVNVEIVAIDLTLPQFSQKNRPAARRETKGKRAK</sequence>
<dbReference type="Proteomes" id="UP000256873">
    <property type="component" value="Unassembled WGS sequence"/>
</dbReference>
<evidence type="ECO:0000313" key="1">
    <source>
        <dbReference type="EMBL" id="REJ43029.1"/>
    </source>
</evidence>
<comment type="caution">
    <text evidence="1">The sequence shown here is derived from an EMBL/GenBank/DDBJ whole genome shotgun (WGS) entry which is preliminary data.</text>
</comment>
<dbReference type="EMBL" id="QQWC01000002">
    <property type="protein sequence ID" value="REJ43029.1"/>
    <property type="molecule type" value="Genomic_DNA"/>
</dbReference>
<dbReference type="AlphaFoldDB" id="A0A3E0L6A2"/>
<accession>A0A3E0L6A2</accession>
<evidence type="ECO:0000313" key="2">
    <source>
        <dbReference type="Proteomes" id="UP000256873"/>
    </source>
</evidence>
<gene>
    <name evidence="1" type="ORF">DWQ54_09070</name>
</gene>